<dbReference type="RefSeq" id="XP_007417623.1">
    <property type="nucleotide sequence ID" value="XM_007417561.1"/>
</dbReference>
<evidence type="ECO:0000313" key="2">
    <source>
        <dbReference type="EMBL" id="EGF99110.1"/>
    </source>
</evidence>
<dbReference type="GeneID" id="18931120"/>
<dbReference type="InParanoid" id="F4S8D6"/>
<evidence type="ECO:0000256" key="1">
    <source>
        <dbReference type="SAM" id="MobiDB-lite"/>
    </source>
</evidence>
<accession>F4S8D6</accession>
<dbReference type="EMBL" id="GL883164">
    <property type="protein sequence ID" value="EGF99110.1"/>
    <property type="molecule type" value="Genomic_DNA"/>
</dbReference>
<feature type="region of interest" description="Disordered" evidence="1">
    <location>
        <begin position="1"/>
        <end position="42"/>
    </location>
</feature>
<dbReference type="AlphaFoldDB" id="F4S8D6"/>
<sequence length="263" mass="28716">MSSAQDPAISVTSTDTPVPDHKHPQVTSSLGDHPPPNHIHHVTHQHSTFPVESFVQPFSSFPDNPNNPNHVYTSFPAQSFVQPPFWYPAPGLSYAPPQGHHVFGQGHPAPLNHPQGTMPTAHWQAYHQPQPPSFGNGPMYHHPPNLTAYQHPFPFRYGPPVPPFVPIPNLADSNPASDTSVNNTTTRNTDLTPIPPIVSLESAQTPTQANPAAAITPTTFTNDIPISDTPVEDPNATELVLVQNDEEILANERDDDWPPIDCC</sequence>
<name>F4S8D6_MELLP</name>
<reference evidence="3" key="1">
    <citation type="journal article" date="2011" name="Proc. Natl. Acad. Sci. U.S.A.">
        <title>Obligate biotrophy features unraveled by the genomic analysis of rust fungi.</title>
        <authorList>
            <person name="Duplessis S."/>
            <person name="Cuomo C.A."/>
            <person name="Lin Y.-C."/>
            <person name="Aerts A."/>
            <person name="Tisserant E."/>
            <person name="Veneault-Fourrey C."/>
            <person name="Joly D.L."/>
            <person name="Hacquard S."/>
            <person name="Amselem J."/>
            <person name="Cantarel B.L."/>
            <person name="Chiu R."/>
            <person name="Coutinho P.M."/>
            <person name="Feau N."/>
            <person name="Field M."/>
            <person name="Frey P."/>
            <person name="Gelhaye E."/>
            <person name="Goldberg J."/>
            <person name="Grabherr M.G."/>
            <person name="Kodira C.D."/>
            <person name="Kohler A."/>
            <person name="Kuees U."/>
            <person name="Lindquist E.A."/>
            <person name="Lucas S.M."/>
            <person name="Mago R."/>
            <person name="Mauceli E."/>
            <person name="Morin E."/>
            <person name="Murat C."/>
            <person name="Pangilinan J.L."/>
            <person name="Park R."/>
            <person name="Pearson M."/>
            <person name="Quesneville H."/>
            <person name="Rouhier N."/>
            <person name="Sakthikumar S."/>
            <person name="Salamov A.A."/>
            <person name="Schmutz J."/>
            <person name="Selles B."/>
            <person name="Shapiro H."/>
            <person name="Tanguay P."/>
            <person name="Tuskan G.A."/>
            <person name="Henrissat B."/>
            <person name="Van de Peer Y."/>
            <person name="Rouze P."/>
            <person name="Ellis J.G."/>
            <person name="Dodds P.N."/>
            <person name="Schein J.E."/>
            <person name="Zhong S."/>
            <person name="Hamelin R.C."/>
            <person name="Grigoriev I.V."/>
            <person name="Szabo L.J."/>
            <person name="Martin F."/>
        </authorList>
    </citation>
    <scope>NUCLEOTIDE SEQUENCE [LARGE SCALE GENOMIC DNA]</scope>
    <source>
        <strain evidence="3">98AG31 / pathotype 3-4-7</strain>
    </source>
</reference>
<proteinExistence type="predicted"/>
<dbReference type="STRING" id="747676.F4S8D6"/>
<dbReference type="KEGG" id="mlr:MELLADRAFT_68843"/>
<feature type="compositionally biased region" description="Polar residues" evidence="1">
    <location>
        <begin position="1"/>
        <end position="16"/>
    </location>
</feature>
<dbReference type="HOGENOM" id="CLU_1082133_0_0_1"/>
<dbReference type="VEuPathDB" id="FungiDB:MELLADRAFT_68843"/>
<gene>
    <name evidence="2" type="ORF">MELLADRAFT_68843</name>
</gene>
<keyword evidence="3" id="KW-1185">Reference proteome</keyword>
<protein>
    <submittedName>
        <fullName evidence="2">Uncharacterized protein</fullName>
    </submittedName>
</protein>
<dbReference type="Proteomes" id="UP000001072">
    <property type="component" value="Unassembled WGS sequence"/>
</dbReference>
<evidence type="ECO:0000313" key="3">
    <source>
        <dbReference type="Proteomes" id="UP000001072"/>
    </source>
</evidence>
<organism evidence="3">
    <name type="scientific">Melampsora larici-populina (strain 98AG31 / pathotype 3-4-7)</name>
    <name type="common">Poplar leaf rust fungus</name>
    <dbReference type="NCBI Taxonomy" id="747676"/>
    <lineage>
        <taxon>Eukaryota</taxon>
        <taxon>Fungi</taxon>
        <taxon>Dikarya</taxon>
        <taxon>Basidiomycota</taxon>
        <taxon>Pucciniomycotina</taxon>
        <taxon>Pucciniomycetes</taxon>
        <taxon>Pucciniales</taxon>
        <taxon>Melampsoraceae</taxon>
        <taxon>Melampsora</taxon>
    </lineage>
</organism>